<evidence type="ECO:0000313" key="10">
    <source>
        <dbReference type="Proteomes" id="UP001652409"/>
    </source>
</evidence>
<dbReference type="Gene3D" id="1.10.3720.10">
    <property type="entry name" value="MetI-like"/>
    <property type="match status" value="1"/>
</dbReference>
<dbReference type="Proteomes" id="UP001652409">
    <property type="component" value="Unassembled WGS sequence"/>
</dbReference>
<dbReference type="InterPro" id="IPR051393">
    <property type="entry name" value="ABC_transporter_permease"/>
</dbReference>
<keyword evidence="6 7" id="KW-0472">Membrane</keyword>
<evidence type="ECO:0000313" key="9">
    <source>
        <dbReference type="EMBL" id="MCU6766806.1"/>
    </source>
</evidence>
<keyword evidence="4 7" id="KW-0812">Transmembrane</keyword>
<feature type="transmembrane region" description="Helical" evidence="7">
    <location>
        <begin position="265"/>
        <end position="287"/>
    </location>
</feature>
<feature type="domain" description="ABC transmembrane type-1" evidence="8">
    <location>
        <begin position="70"/>
        <end position="286"/>
    </location>
</feature>
<feature type="transmembrane region" description="Helical" evidence="7">
    <location>
        <begin position="12"/>
        <end position="36"/>
    </location>
</feature>
<reference evidence="9 10" key="1">
    <citation type="journal article" date="2021" name="ISME Commun">
        <title>Automated analysis of genomic sequences facilitates high-throughput and comprehensive description of bacteria.</title>
        <authorList>
            <person name="Hitch T.C.A."/>
        </authorList>
    </citation>
    <scope>NUCLEOTIDE SEQUENCE [LARGE SCALE GENOMIC DNA]</scope>
    <source>
        <strain evidence="9 10">Sanger_23</strain>
    </source>
</reference>
<dbReference type="InterPro" id="IPR035906">
    <property type="entry name" value="MetI-like_sf"/>
</dbReference>
<keyword evidence="3" id="KW-1003">Cell membrane</keyword>
<dbReference type="CDD" id="cd06261">
    <property type="entry name" value="TM_PBP2"/>
    <property type="match status" value="1"/>
</dbReference>
<dbReference type="SUPFAM" id="SSF161098">
    <property type="entry name" value="MetI-like"/>
    <property type="match status" value="1"/>
</dbReference>
<comment type="caution">
    <text evidence="9">The sequence shown here is derived from an EMBL/GenBank/DDBJ whole genome shotgun (WGS) entry which is preliminary data.</text>
</comment>
<dbReference type="Pfam" id="PF00528">
    <property type="entry name" value="BPD_transp_1"/>
    <property type="match status" value="1"/>
</dbReference>
<dbReference type="EMBL" id="JAOQJL010000040">
    <property type="protein sequence ID" value="MCU6766806.1"/>
    <property type="molecule type" value="Genomic_DNA"/>
</dbReference>
<evidence type="ECO:0000256" key="4">
    <source>
        <dbReference type="ARBA" id="ARBA00022692"/>
    </source>
</evidence>
<feature type="transmembrane region" description="Helical" evidence="7">
    <location>
        <begin position="107"/>
        <end position="129"/>
    </location>
</feature>
<protein>
    <submittedName>
        <fullName evidence="9">Sugar ABC transporter permease</fullName>
    </submittedName>
</protein>
<sequence>MEKIRKNKKIIFIFLLPAVLIYLCFEVIPVIMSIYFSFNDWPGIQAIPLKFVGLNNYKKLFSNGVFLQSLKNVLIYMVISVVLQVPIGFGLGLLIHHFKKWQRFFKAAFFIPMILSVTAVALLWNFIYFPTEKGILNSFLIKLGLDGLVHQWLVDPKTSLICLIIVSTWTSVGYYMIICLAGLTSIPDSVLEAGSLDGATGWKKIRYLYIPMLWEPLKMSTIMVITGVLKIFDTVYILTPTGGTGNSTIVPALLMYNEAYRYGHYGTGSAIATVIFVLSAFVSIASLKLMNRRESIEY</sequence>
<dbReference type="PANTHER" id="PTHR30193">
    <property type="entry name" value="ABC TRANSPORTER PERMEASE PROTEIN"/>
    <property type="match status" value="1"/>
</dbReference>
<organism evidence="9 10">
    <name type="scientific">Blautia ammoniilytica</name>
    <dbReference type="NCBI Taxonomy" id="2981782"/>
    <lineage>
        <taxon>Bacteria</taxon>
        <taxon>Bacillati</taxon>
        <taxon>Bacillota</taxon>
        <taxon>Clostridia</taxon>
        <taxon>Lachnospirales</taxon>
        <taxon>Lachnospiraceae</taxon>
        <taxon>Blautia</taxon>
    </lineage>
</organism>
<keyword evidence="10" id="KW-1185">Reference proteome</keyword>
<evidence type="ECO:0000256" key="3">
    <source>
        <dbReference type="ARBA" id="ARBA00022475"/>
    </source>
</evidence>
<keyword evidence="5 7" id="KW-1133">Transmembrane helix</keyword>
<dbReference type="PANTHER" id="PTHR30193:SF37">
    <property type="entry name" value="INNER MEMBRANE ABC TRANSPORTER PERMEASE PROTEIN YCJO"/>
    <property type="match status" value="1"/>
</dbReference>
<evidence type="ECO:0000256" key="6">
    <source>
        <dbReference type="ARBA" id="ARBA00023136"/>
    </source>
</evidence>
<gene>
    <name evidence="9" type="ORF">OCV61_15590</name>
</gene>
<feature type="transmembrane region" description="Helical" evidence="7">
    <location>
        <begin position="160"/>
        <end position="183"/>
    </location>
</feature>
<dbReference type="RefSeq" id="WP_158422593.1">
    <property type="nucleotide sequence ID" value="NZ_JAOQJL010000040.1"/>
</dbReference>
<dbReference type="InterPro" id="IPR000515">
    <property type="entry name" value="MetI-like"/>
</dbReference>
<accession>A0ABT2TX36</accession>
<keyword evidence="2 7" id="KW-0813">Transport</keyword>
<evidence type="ECO:0000256" key="7">
    <source>
        <dbReference type="RuleBase" id="RU363032"/>
    </source>
</evidence>
<evidence type="ECO:0000256" key="2">
    <source>
        <dbReference type="ARBA" id="ARBA00022448"/>
    </source>
</evidence>
<feature type="transmembrane region" description="Helical" evidence="7">
    <location>
        <begin position="73"/>
        <end position="95"/>
    </location>
</feature>
<proteinExistence type="inferred from homology"/>
<dbReference type="PROSITE" id="PS50928">
    <property type="entry name" value="ABC_TM1"/>
    <property type="match status" value="1"/>
</dbReference>
<evidence type="ECO:0000256" key="5">
    <source>
        <dbReference type="ARBA" id="ARBA00022989"/>
    </source>
</evidence>
<name>A0ABT2TX36_9FIRM</name>
<comment type="subcellular location">
    <subcellularLocation>
        <location evidence="1 7">Cell membrane</location>
        <topology evidence="1 7">Multi-pass membrane protein</topology>
    </subcellularLocation>
</comment>
<evidence type="ECO:0000256" key="1">
    <source>
        <dbReference type="ARBA" id="ARBA00004651"/>
    </source>
</evidence>
<evidence type="ECO:0000259" key="8">
    <source>
        <dbReference type="PROSITE" id="PS50928"/>
    </source>
</evidence>
<comment type="similarity">
    <text evidence="7">Belongs to the binding-protein-dependent transport system permease family.</text>
</comment>